<reference evidence="2 3" key="1">
    <citation type="submission" date="2019-09" db="EMBL/GenBank/DDBJ databases">
        <title>Draft genome sequencing and comparative genomics of hatchery-associated Vibrios.</title>
        <authorList>
            <person name="Kehlet-Delgado H."/>
            <person name="Mueller R.S."/>
        </authorList>
    </citation>
    <scope>NUCLEOTIDE SEQUENCE [LARGE SCALE GENOMIC DNA]</scope>
    <source>
        <strain evidence="2 3">081416A</strain>
    </source>
</reference>
<dbReference type="EMBL" id="VTYF01000023">
    <property type="protein sequence ID" value="NOI11824.1"/>
    <property type="molecule type" value="Genomic_DNA"/>
</dbReference>
<protein>
    <submittedName>
        <fullName evidence="2">Uncharacterized protein</fullName>
    </submittedName>
</protein>
<reference evidence="1" key="2">
    <citation type="submission" date="2019-11" db="EMBL/GenBank/DDBJ databases">
        <authorList>
            <consortium name="PulseNet: The National Subtyping Network for Foodborne Disease Surveillance"/>
            <person name="Tarr C.L."/>
            <person name="Trees E."/>
            <person name="Katz L.S."/>
            <person name="Carleton-Romer H.A."/>
            <person name="Stroika S."/>
            <person name="Kucerova Z."/>
            <person name="Roache K.F."/>
            <person name="Sabol A.L."/>
            <person name="Besser J."/>
            <person name="Gerner-Smidt P."/>
        </authorList>
    </citation>
    <scope>NUCLEOTIDE SEQUENCE</scope>
    <source>
        <strain evidence="1">PNUSAV001129</strain>
    </source>
</reference>
<dbReference type="AlphaFoldDB" id="A0A7Y4B6V9"/>
<evidence type="ECO:0000313" key="2">
    <source>
        <dbReference type="EMBL" id="NOI11824.1"/>
    </source>
</evidence>
<dbReference type="Proteomes" id="UP000714625">
    <property type="component" value="Unassembled WGS sequence"/>
</dbReference>
<accession>A0A7Y4B6V9</accession>
<dbReference type="EMBL" id="AAXMUW010000043">
    <property type="protein sequence ID" value="EGQ9137031.1"/>
    <property type="molecule type" value="Genomic_DNA"/>
</dbReference>
<sequence length="227" mass="25858">MTLNRDAAGLLKELKSGQLSIGERIKKNRELVEILNKLTGANQKVEQEPVSSSDEPISVEEFSKLGRSDKIEKLNEVLLLPNWYEYEMAFFPNYQMVEKGDNYVVYKDGENFQFGYKGHVARGLDYWKNDAGSAKKNGGFGSWSRADRSKAIKIITKHIEQNERDNGERPVEQSELVARFLAGEFNTAKPSLFVDVMRDVHSEGLELDSIKQKAIEWFEHNPDKLAA</sequence>
<organism evidence="2 3">
    <name type="scientific">Vibrio alginolyticus</name>
    <dbReference type="NCBI Taxonomy" id="663"/>
    <lineage>
        <taxon>Bacteria</taxon>
        <taxon>Pseudomonadati</taxon>
        <taxon>Pseudomonadota</taxon>
        <taxon>Gammaproteobacteria</taxon>
        <taxon>Vibrionales</taxon>
        <taxon>Vibrionaceae</taxon>
        <taxon>Vibrio</taxon>
    </lineage>
</organism>
<dbReference type="Proteomes" id="UP000532247">
    <property type="component" value="Unassembled WGS sequence"/>
</dbReference>
<dbReference type="RefSeq" id="WP_033905424.1">
    <property type="nucleotide sequence ID" value="NZ_CP013486.1"/>
</dbReference>
<comment type="caution">
    <text evidence="2">The sequence shown here is derived from an EMBL/GenBank/DDBJ whole genome shotgun (WGS) entry which is preliminary data.</text>
</comment>
<name>A0A7Y4B6V9_VIBAL</name>
<evidence type="ECO:0000313" key="3">
    <source>
        <dbReference type="Proteomes" id="UP000532247"/>
    </source>
</evidence>
<proteinExistence type="predicted"/>
<evidence type="ECO:0000313" key="1">
    <source>
        <dbReference type="EMBL" id="EGQ9137031.1"/>
    </source>
</evidence>
<gene>
    <name evidence="2" type="ORF">F0254_23700</name>
    <name evidence="1" type="ORF">GHY86_18020</name>
</gene>